<evidence type="ECO:0000313" key="5">
    <source>
        <dbReference type="Proteomes" id="UP000582837"/>
    </source>
</evidence>
<evidence type="ECO:0000256" key="3">
    <source>
        <dbReference type="ARBA" id="ARBA00023204"/>
    </source>
</evidence>
<evidence type="ECO:0000313" key="4">
    <source>
        <dbReference type="EMBL" id="MBB6072187.1"/>
    </source>
</evidence>
<dbReference type="Pfam" id="PF04098">
    <property type="entry name" value="Rad52_Rad22"/>
    <property type="match status" value="2"/>
</dbReference>
<dbReference type="RefSeq" id="WP_170032188.1">
    <property type="nucleotide sequence ID" value="NZ_JABDTL010000001.1"/>
</dbReference>
<sequence length="250" mass="27867">MAEINFKALQDFFEPDSIEWRIQASGEKNGRVWAICVPYVTNRAIQSRLDEVVGPESWSNEFRPGPDGGVMCGLSIRVGDEWVTKWDGAENTDVEGVKGGLSGAMKRSAVQWGIGRYLYTLDETFANVHEGGRFRGKLPDRAGGRSFRWDPPQLPAEVLPSKREASPRIAAPHGGDPDHEAMLEYIRSVGPQIDDAVEIRISRKTRNLKEYVRENWPAIKEEPRVARAVVEVIEAATGRSRTVPEQRAAA</sequence>
<name>A0A841H2C8_9BACT</name>
<protein>
    <recommendedName>
        <fullName evidence="6">Recombinase</fullName>
    </recommendedName>
</protein>
<proteinExistence type="inferred from homology"/>
<dbReference type="Proteomes" id="UP000582837">
    <property type="component" value="Unassembled WGS sequence"/>
</dbReference>
<dbReference type="GO" id="GO:0006281">
    <property type="term" value="P:DNA repair"/>
    <property type="evidence" value="ECO:0007669"/>
    <property type="project" value="UniProtKB-KW"/>
</dbReference>
<accession>A0A841H2C8</accession>
<keyword evidence="3" id="KW-0234">DNA repair</keyword>
<dbReference type="EMBL" id="JACHIA010000013">
    <property type="protein sequence ID" value="MBB6072187.1"/>
    <property type="molecule type" value="Genomic_DNA"/>
</dbReference>
<comment type="caution">
    <text evidence="4">The sequence shown here is derived from an EMBL/GenBank/DDBJ whole genome shotgun (WGS) entry which is preliminary data.</text>
</comment>
<evidence type="ECO:0008006" key="6">
    <source>
        <dbReference type="Google" id="ProtNLM"/>
    </source>
</evidence>
<dbReference type="InterPro" id="IPR041247">
    <property type="entry name" value="Rad52_fam"/>
</dbReference>
<keyword evidence="2" id="KW-0227">DNA damage</keyword>
<reference evidence="4 5" key="1">
    <citation type="submission" date="2020-08" db="EMBL/GenBank/DDBJ databases">
        <title>Genomic Encyclopedia of Type Strains, Phase IV (KMG-IV): sequencing the most valuable type-strain genomes for metagenomic binning, comparative biology and taxonomic classification.</title>
        <authorList>
            <person name="Goeker M."/>
        </authorList>
    </citation>
    <scope>NUCLEOTIDE SEQUENCE [LARGE SCALE GENOMIC DNA]</scope>
    <source>
        <strain evidence="4 5">DSM 29007</strain>
    </source>
</reference>
<evidence type="ECO:0000256" key="2">
    <source>
        <dbReference type="ARBA" id="ARBA00022763"/>
    </source>
</evidence>
<evidence type="ECO:0000256" key="1">
    <source>
        <dbReference type="ARBA" id="ARBA00006638"/>
    </source>
</evidence>
<keyword evidence="5" id="KW-1185">Reference proteome</keyword>
<gene>
    <name evidence="4" type="ORF">HNQ61_003849</name>
</gene>
<dbReference type="AlphaFoldDB" id="A0A841H2C8"/>
<comment type="similarity">
    <text evidence="1">Belongs to the RAD52 family.</text>
</comment>
<organism evidence="4 5">
    <name type="scientific">Longimicrobium terrae</name>
    <dbReference type="NCBI Taxonomy" id="1639882"/>
    <lineage>
        <taxon>Bacteria</taxon>
        <taxon>Pseudomonadati</taxon>
        <taxon>Gemmatimonadota</taxon>
        <taxon>Longimicrobiia</taxon>
        <taxon>Longimicrobiales</taxon>
        <taxon>Longimicrobiaceae</taxon>
        <taxon>Longimicrobium</taxon>
    </lineage>
</organism>